<comment type="function">
    <text evidence="1">Part of the binding-protein-dependent transport system for glutamine; probably responsible for the translocation of the substrate across the membrane.</text>
</comment>
<dbReference type="PANTHER" id="PTHR30614">
    <property type="entry name" value="MEMBRANE COMPONENT OF AMINO ACID ABC TRANSPORTER"/>
    <property type="match status" value="1"/>
</dbReference>
<feature type="compositionally biased region" description="Basic and acidic residues" evidence="12">
    <location>
        <begin position="1"/>
        <end position="10"/>
    </location>
</feature>
<evidence type="ECO:0000256" key="5">
    <source>
        <dbReference type="ARBA" id="ARBA00022448"/>
    </source>
</evidence>
<accession>Q2SVL7</accession>
<keyword evidence="15" id="KW-1185">Reference proteome</keyword>
<dbReference type="InterPro" id="IPR035906">
    <property type="entry name" value="MetI-like_sf"/>
</dbReference>
<keyword evidence="6" id="KW-1003">Cell membrane</keyword>
<keyword evidence="8" id="KW-0029">Amino-acid transport</keyword>
<keyword evidence="9 11" id="KW-1133">Transmembrane helix</keyword>
<evidence type="ECO:0000256" key="4">
    <source>
        <dbReference type="ARBA" id="ARBA00016506"/>
    </source>
</evidence>
<dbReference type="HOGENOM" id="CLU_019602_1_4_4"/>
<evidence type="ECO:0000256" key="7">
    <source>
        <dbReference type="ARBA" id="ARBA00022692"/>
    </source>
</evidence>
<dbReference type="PROSITE" id="PS50928">
    <property type="entry name" value="ABC_TM1"/>
    <property type="match status" value="1"/>
</dbReference>
<evidence type="ECO:0000256" key="11">
    <source>
        <dbReference type="RuleBase" id="RU363032"/>
    </source>
</evidence>
<evidence type="ECO:0000256" key="10">
    <source>
        <dbReference type="ARBA" id="ARBA00023136"/>
    </source>
</evidence>
<comment type="similarity">
    <text evidence="3">Belongs to the binding-protein-dependent transport system permease family. HisMQ subfamily.</text>
</comment>
<dbReference type="EMBL" id="CP000086">
    <property type="protein sequence ID" value="ABC36560.1"/>
    <property type="molecule type" value="Genomic_DNA"/>
</dbReference>
<dbReference type="FunFam" id="1.10.3720.10:FF:000033">
    <property type="entry name" value="Polar amino acid ABC transporter permease"/>
    <property type="match status" value="1"/>
</dbReference>
<dbReference type="KEGG" id="bte:BTH_I2513"/>
<comment type="subcellular location">
    <subcellularLocation>
        <location evidence="2">Cell inner membrane</location>
        <topology evidence="2">Multi-pass membrane protein</topology>
    </subcellularLocation>
    <subcellularLocation>
        <location evidence="11">Cell membrane</location>
        <topology evidence="11">Multi-pass membrane protein</topology>
    </subcellularLocation>
</comment>
<feature type="transmembrane region" description="Helical" evidence="11">
    <location>
        <begin position="79"/>
        <end position="99"/>
    </location>
</feature>
<dbReference type="Proteomes" id="UP000001930">
    <property type="component" value="Chromosome I"/>
</dbReference>
<evidence type="ECO:0000256" key="1">
    <source>
        <dbReference type="ARBA" id="ARBA00003159"/>
    </source>
</evidence>
<keyword evidence="7 11" id="KW-0812">Transmembrane</keyword>
<evidence type="ECO:0000256" key="8">
    <source>
        <dbReference type="ARBA" id="ARBA00022970"/>
    </source>
</evidence>
<dbReference type="CDD" id="cd06261">
    <property type="entry name" value="TM_PBP2"/>
    <property type="match status" value="1"/>
</dbReference>
<protein>
    <recommendedName>
        <fullName evidence="4">Putative glutamine transport system permease protein GlnP</fullName>
    </recommendedName>
</protein>
<feature type="domain" description="ABC transmembrane type-1" evidence="13">
    <location>
        <begin position="69"/>
        <end position="261"/>
    </location>
</feature>
<feature type="region of interest" description="Disordered" evidence="12">
    <location>
        <begin position="1"/>
        <end position="25"/>
    </location>
</feature>
<evidence type="ECO:0000256" key="9">
    <source>
        <dbReference type="ARBA" id="ARBA00022989"/>
    </source>
</evidence>
<organism evidence="14 15">
    <name type="scientific">Burkholderia thailandensis (strain ATCC 700388 / DSM 13276 / CCUG 48851 / CIP 106301 / E264)</name>
    <dbReference type="NCBI Taxonomy" id="271848"/>
    <lineage>
        <taxon>Bacteria</taxon>
        <taxon>Pseudomonadati</taxon>
        <taxon>Pseudomonadota</taxon>
        <taxon>Betaproteobacteria</taxon>
        <taxon>Burkholderiales</taxon>
        <taxon>Burkholderiaceae</taxon>
        <taxon>Burkholderia</taxon>
        <taxon>pseudomallei group</taxon>
    </lineage>
</organism>
<dbReference type="SUPFAM" id="SSF161098">
    <property type="entry name" value="MetI-like"/>
    <property type="match status" value="1"/>
</dbReference>
<evidence type="ECO:0000256" key="12">
    <source>
        <dbReference type="SAM" id="MobiDB-lite"/>
    </source>
</evidence>
<comment type="caution">
    <text evidence="11">Lacks conserved residue(s) required for the propagation of feature annotation.</text>
</comment>
<name>Q2SVL7_BURTA</name>
<proteinExistence type="inferred from homology"/>
<evidence type="ECO:0000259" key="13">
    <source>
        <dbReference type="PROSITE" id="PS50928"/>
    </source>
</evidence>
<dbReference type="NCBIfam" id="TIGR01726">
    <property type="entry name" value="HEQRo_perm_3TM"/>
    <property type="match status" value="1"/>
</dbReference>
<dbReference type="InterPro" id="IPR010065">
    <property type="entry name" value="AA_ABC_transptr_permease_3TM"/>
</dbReference>
<keyword evidence="10 11" id="KW-0472">Membrane</keyword>
<evidence type="ECO:0000313" key="14">
    <source>
        <dbReference type="EMBL" id="ABC36560.1"/>
    </source>
</evidence>
<dbReference type="PANTHER" id="PTHR30614:SF0">
    <property type="entry name" value="L-CYSTINE TRANSPORT SYSTEM PERMEASE PROTEIN TCYL"/>
    <property type="match status" value="1"/>
</dbReference>
<evidence type="ECO:0000256" key="3">
    <source>
        <dbReference type="ARBA" id="ARBA00010072"/>
    </source>
</evidence>
<evidence type="ECO:0000256" key="6">
    <source>
        <dbReference type="ARBA" id="ARBA00022475"/>
    </source>
</evidence>
<dbReference type="Gene3D" id="1.10.3720.10">
    <property type="entry name" value="MetI-like"/>
    <property type="match status" value="1"/>
</dbReference>
<dbReference type="GO" id="GO:0043190">
    <property type="term" value="C:ATP-binding cassette (ABC) transporter complex"/>
    <property type="evidence" value="ECO:0007669"/>
    <property type="project" value="InterPro"/>
</dbReference>
<dbReference type="InterPro" id="IPR000515">
    <property type="entry name" value="MetI-like"/>
</dbReference>
<evidence type="ECO:0000313" key="15">
    <source>
        <dbReference type="Proteomes" id="UP000001930"/>
    </source>
</evidence>
<dbReference type="InterPro" id="IPR043429">
    <property type="entry name" value="ArtM/GltK/GlnP/TcyL/YhdX-like"/>
</dbReference>
<reference evidence="14 15" key="1">
    <citation type="journal article" date="2005" name="BMC Genomics">
        <title>Bacterial genome adaptation to niches: divergence of the potential virulence genes in three Burkholderia species of different survival strategies.</title>
        <authorList>
            <person name="Kim H.S."/>
            <person name="Schell M.A."/>
            <person name="Yu Y."/>
            <person name="Ulrich R.L."/>
            <person name="Sarria S.H."/>
            <person name="Nierman W.C."/>
            <person name="DeShazer D."/>
        </authorList>
    </citation>
    <scope>NUCLEOTIDE SEQUENCE [LARGE SCALE GENOMIC DNA]</scope>
    <source>
        <strain evidence="15">ATCC 700388 / DSM 13276 / CCUG 48851 / CIP 106301 / E264</strain>
    </source>
</reference>
<dbReference type="Pfam" id="PF00528">
    <property type="entry name" value="BPD_transp_1"/>
    <property type="match status" value="1"/>
</dbReference>
<gene>
    <name evidence="14" type="ordered locus">BTH_I2513</name>
</gene>
<evidence type="ECO:0000256" key="2">
    <source>
        <dbReference type="ARBA" id="ARBA00004429"/>
    </source>
</evidence>
<sequence length="274" mass="29487">MVRHRRDEARQVSASSVVPPRHPAANEGGIRNGAALCVARPVYDCAFAYASSPLQMPITSLLAQSLPVLLQGALLTVKFAVLSMLFGLVGAVVLALMGIGGSRVLAGLARAYVSVMRGTPLLVQIFVIYYGLPSLGVSLDPTPAGVIALSANVAAYMSESMRGAINGIEKGQWLAAYSLGLSWRQTLRYVIGPQALRIAVPSLSNSLISLIKDTSLVSVITVTELLRSAQEIIASTYQPLPLYLAAAGVYWVLCQILEWVQRWYERRLALPSRH</sequence>
<keyword evidence="5 11" id="KW-0813">Transport</keyword>
<dbReference type="AlphaFoldDB" id="Q2SVL7"/>
<dbReference type="GO" id="GO:0015184">
    <property type="term" value="F:L-cystine transmembrane transporter activity"/>
    <property type="evidence" value="ECO:0007669"/>
    <property type="project" value="TreeGrafter"/>
</dbReference>